<gene>
    <name evidence="2" type="ORF">HC231_12965</name>
</gene>
<feature type="transmembrane region" description="Helical" evidence="1">
    <location>
        <begin position="12"/>
        <end position="35"/>
    </location>
</feature>
<keyword evidence="3" id="KW-1185">Reference proteome</keyword>
<sequence>MNFTWKRPSVCFSARLTHLLGLCAAGAAICFWVYVLRSPGEPAAQPADSMARADDPAGAAVAGWFEPGQVRLNIAVQGLILRHDRAVALLAINGAAPRAYIEGEELLRGVTLDVIDAAGVTIGQADGTLRLAAPALPARGISGIERVR</sequence>
<proteinExistence type="predicted"/>
<keyword evidence="1" id="KW-0812">Transmembrane</keyword>
<evidence type="ECO:0008006" key="4">
    <source>
        <dbReference type="Google" id="ProtNLM"/>
    </source>
</evidence>
<keyword evidence="1" id="KW-1133">Transmembrane helix</keyword>
<evidence type="ECO:0000313" key="3">
    <source>
        <dbReference type="Proteomes" id="UP000671960"/>
    </source>
</evidence>
<evidence type="ECO:0000256" key="1">
    <source>
        <dbReference type="SAM" id="Phobius"/>
    </source>
</evidence>
<name>A0ABX7USQ8_9GAMM</name>
<protein>
    <recommendedName>
        <fullName evidence="4">General secretion pathway protein GspC</fullName>
    </recommendedName>
</protein>
<evidence type="ECO:0000313" key="2">
    <source>
        <dbReference type="EMBL" id="QTF08711.1"/>
    </source>
</evidence>
<organism evidence="2 3">
    <name type="scientific">Brenneria izadpanahii</name>
    <dbReference type="NCBI Taxonomy" id="2722756"/>
    <lineage>
        <taxon>Bacteria</taxon>
        <taxon>Pseudomonadati</taxon>
        <taxon>Pseudomonadota</taxon>
        <taxon>Gammaproteobacteria</taxon>
        <taxon>Enterobacterales</taxon>
        <taxon>Pectobacteriaceae</taxon>
        <taxon>Brenneria</taxon>
    </lineage>
</organism>
<dbReference type="Proteomes" id="UP000671960">
    <property type="component" value="Chromosome"/>
</dbReference>
<dbReference type="RefSeq" id="WP_208227047.1">
    <property type="nucleotide sequence ID" value="NZ_CP050854.1"/>
</dbReference>
<dbReference type="EMBL" id="CP050854">
    <property type="protein sequence ID" value="QTF08711.1"/>
    <property type="molecule type" value="Genomic_DNA"/>
</dbReference>
<reference evidence="2 3" key="1">
    <citation type="submission" date="2020-03" db="EMBL/GenBank/DDBJ databases">
        <authorList>
            <person name="Bakhshi Ganjeh M."/>
        </authorList>
    </citation>
    <scope>NUCLEOTIDE SEQUENCE [LARGE SCALE GENOMIC DNA]</scope>
    <source>
        <strain evidence="3">Iran 50</strain>
    </source>
</reference>
<accession>A0ABX7USQ8</accession>
<keyword evidence="1" id="KW-0472">Membrane</keyword>